<evidence type="ECO:0000313" key="7">
    <source>
        <dbReference type="EMBL" id="QPR73032.1"/>
    </source>
</evidence>
<evidence type="ECO:0000256" key="1">
    <source>
        <dbReference type="ARBA" id="ARBA00022801"/>
    </source>
</evidence>
<dbReference type="InterPro" id="IPR050314">
    <property type="entry name" value="Glycosyl_Hydrlase_18"/>
</dbReference>
<dbReference type="InterPro" id="IPR017853">
    <property type="entry name" value="GH"/>
</dbReference>
<keyword evidence="5" id="KW-0732">Signal</keyword>
<dbReference type="Proteomes" id="UP000595038">
    <property type="component" value="Chromosome"/>
</dbReference>
<accession>A0A415J4T7</accession>
<dbReference type="GO" id="GO:0006032">
    <property type="term" value="P:chitin catabolic process"/>
    <property type="evidence" value="ECO:0007669"/>
    <property type="project" value="UniProtKB-KW"/>
</dbReference>
<gene>
    <name evidence="8" type="ORF">CHCC16736_1772</name>
    <name evidence="7" type="ORF">I6G80_01530</name>
</gene>
<keyword evidence="2" id="KW-0146">Chitin degradation</keyword>
<evidence type="ECO:0000256" key="3">
    <source>
        <dbReference type="ARBA" id="ARBA00023295"/>
    </source>
</evidence>
<dbReference type="InterPro" id="IPR029070">
    <property type="entry name" value="Chitinase_insertion_sf"/>
</dbReference>
<dbReference type="GO" id="GO:0008061">
    <property type="term" value="F:chitin binding"/>
    <property type="evidence" value="ECO:0007669"/>
    <property type="project" value="InterPro"/>
</dbReference>
<keyword evidence="1 4" id="KW-0378">Hydrolase</keyword>
<dbReference type="SUPFAM" id="SSF51445">
    <property type="entry name" value="(Trans)glycosidases"/>
    <property type="match status" value="1"/>
</dbReference>
<evidence type="ECO:0000313" key="8">
    <source>
        <dbReference type="EMBL" id="TWL30738.1"/>
    </source>
</evidence>
<dbReference type="SUPFAM" id="SSF54556">
    <property type="entry name" value="Chitinase insertion domain"/>
    <property type="match status" value="1"/>
</dbReference>
<evidence type="ECO:0000313" key="10">
    <source>
        <dbReference type="Proteomes" id="UP000595038"/>
    </source>
</evidence>
<evidence type="ECO:0000313" key="9">
    <source>
        <dbReference type="Proteomes" id="UP000435910"/>
    </source>
</evidence>
<dbReference type="InterPro" id="IPR009470">
    <property type="entry name" value="Chi_C"/>
</dbReference>
<keyword evidence="2" id="KW-0624">Polysaccharide degradation</keyword>
<evidence type="ECO:0000259" key="6">
    <source>
        <dbReference type="PROSITE" id="PS51910"/>
    </source>
</evidence>
<name>A0A415J4T7_BACLI</name>
<sequence>MKKAASSFLSCMLLLALFIPNRQISAETSSERPDCRPEGLWDSGVEHVPYCDVYDKDGREKLANQLDRRIIGYFTSWRTGKGNQDRYLVSDIPWKYLSHINYAFAHIGEDHRISVGEEADENNPSIGMTWPEHPDVKMDQTLPYKGHFNLIHQYKDRYPDVKVLAAVGGWAETGGYVDKDGKRIPSGGFYSMTTNGDGSVNHKGIHTFAESVVAFLRKYEIDGIDIDYEYPTSMQDAGNPADWNIANPRRNGLNKSFEALMKTLREKLDQASAEDGKYYMLTIAAPSSAYLLRGMETFKPLRYVDYVNIMSYDLHGAWNEFVGPNASLFDNGEDAELKQSNIYTTPEYEGIGYLNTDWAYHYFRGAVESGRINIGVPYYTRGWKNVTGGANGLWGRAKSADCPQGLRQCGDGATGIDNIWHDKDEQGNEIGAGANPMWHAKNLEKGIAGSYLERYGLSKADLTGVYKRHYDAGLAAPWLWNPEKKVFLSTEDEESIKTKADYVIDKGIGGVMFWDLSGDYDWYPERNGSKGEYGIGNTLTRTMYHKFSDTTPYDNRLSTSPLPDESLDAEVELTNFPLGDQNYPIHPVMKLINNSDVTITGGSFIEFDAPTSTSPRFRSWSGDHVEVISKGHTGPNIGGLTGDFHRIRVTLSIWKTIKPGEEAEFQLVYYLPISGPSNFTISIDGKKYRLKGN</sequence>
<dbReference type="Gene3D" id="3.20.20.80">
    <property type="entry name" value="Glycosidases"/>
    <property type="match status" value="1"/>
</dbReference>
<dbReference type="RefSeq" id="WP_003178684.1">
    <property type="nucleotide sequence ID" value="NZ_CAJCKC010000008.1"/>
</dbReference>
<dbReference type="PROSITE" id="PS51910">
    <property type="entry name" value="GH18_2"/>
    <property type="match status" value="1"/>
</dbReference>
<dbReference type="SMART" id="SM00636">
    <property type="entry name" value="Glyco_18"/>
    <property type="match status" value="1"/>
</dbReference>
<dbReference type="Gene3D" id="3.10.50.10">
    <property type="match status" value="1"/>
</dbReference>
<reference evidence="8 9" key="1">
    <citation type="submission" date="2019-06" db="EMBL/GenBank/DDBJ databases">
        <title>Genome sequence analysis of &gt;100 Bacillus licheniformis strains suggests intrinsic resistance to this species.</title>
        <authorList>
            <person name="Wels M."/>
            <person name="Siezen R.J."/>
            <person name="Johansen E."/>
            <person name="Stuer-Lauridsen B."/>
            <person name="Bjerre K."/>
            <person name="Nielsen B.K.K."/>
        </authorList>
    </citation>
    <scope>NUCLEOTIDE SEQUENCE [LARGE SCALE GENOMIC DNA]</scope>
    <source>
        <strain evidence="8 9">BAC-16736</strain>
    </source>
</reference>
<organism evidence="8 9">
    <name type="scientific">Bacillus licheniformis</name>
    <dbReference type="NCBI Taxonomy" id="1402"/>
    <lineage>
        <taxon>Bacteria</taxon>
        <taxon>Bacillati</taxon>
        <taxon>Bacillota</taxon>
        <taxon>Bacilli</taxon>
        <taxon>Bacillales</taxon>
        <taxon>Bacillaceae</taxon>
        <taxon>Bacillus</taxon>
    </lineage>
</organism>
<dbReference type="PROSITE" id="PS01095">
    <property type="entry name" value="GH18_1"/>
    <property type="match status" value="1"/>
</dbReference>
<dbReference type="Pfam" id="PF00704">
    <property type="entry name" value="Glyco_hydro_18"/>
    <property type="match status" value="1"/>
</dbReference>
<reference evidence="7 10" key="2">
    <citation type="submission" date="2020-12" db="EMBL/GenBank/DDBJ databases">
        <title>FDA dAtabase for Regulatory Grade micrObial Sequences (FDA-ARGOS): Supporting development and validation of Infectious Disease Dx tests.</title>
        <authorList>
            <person name="Nelson B."/>
            <person name="Plummer A."/>
            <person name="Tallon L."/>
            <person name="Sadzewicz L."/>
            <person name="Zhao X."/>
            <person name="Boylan J."/>
            <person name="Ott S."/>
            <person name="Bowen H."/>
            <person name="Vavikolanu K."/>
            <person name="Mehta A."/>
            <person name="Aluvathingal J."/>
            <person name="Nadendla S."/>
            <person name="Myers T."/>
            <person name="Yan Y."/>
            <person name="Sichtig H."/>
        </authorList>
    </citation>
    <scope>NUCLEOTIDE SEQUENCE [LARGE SCALE GENOMIC DNA]</scope>
    <source>
        <strain evidence="7 10">FDAARGOS_923</strain>
    </source>
</reference>
<dbReference type="CDD" id="cd06548">
    <property type="entry name" value="GH18_chitinase"/>
    <property type="match status" value="1"/>
</dbReference>
<dbReference type="GO" id="GO:0004553">
    <property type="term" value="F:hydrolase activity, hydrolyzing O-glycosyl compounds"/>
    <property type="evidence" value="ECO:0007669"/>
    <property type="project" value="InterPro"/>
</dbReference>
<feature type="signal peptide" evidence="5">
    <location>
        <begin position="1"/>
        <end position="26"/>
    </location>
</feature>
<dbReference type="AlphaFoldDB" id="A0A415J4T7"/>
<evidence type="ECO:0000256" key="5">
    <source>
        <dbReference type="SAM" id="SignalP"/>
    </source>
</evidence>
<dbReference type="EMBL" id="CP065647">
    <property type="protein sequence ID" value="QPR73032.1"/>
    <property type="molecule type" value="Genomic_DNA"/>
</dbReference>
<dbReference type="Proteomes" id="UP000435910">
    <property type="component" value="Unassembled WGS sequence"/>
</dbReference>
<dbReference type="GO" id="GO:0005975">
    <property type="term" value="P:carbohydrate metabolic process"/>
    <property type="evidence" value="ECO:0007669"/>
    <property type="project" value="InterPro"/>
</dbReference>
<dbReference type="SMR" id="A0A415J4T7"/>
<dbReference type="InterPro" id="IPR001223">
    <property type="entry name" value="Glyco_hydro18_cat"/>
</dbReference>
<feature type="domain" description="GH18" evidence="6">
    <location>
        <begin position="68"/>
        <end position="536"/>
    </location>
</feature>
<dbReference type="Pfam" id="PF06483">
    <property type="entry name" value="ChiC"/>
    <property type="match status" value="1"/>
</dbReference>
<protein>
    <submittedName>
        <fullName evidence="7">Chitinase C-terminal domain-containing protein</fullName>
    </submittedName>
    <submittedName>
        <fullName evidence="8">Chitodextrinase</fullName>
    </submittedName>
</protein>
<dbReference type="PANTHER" id="PTHR11177">
    <property type="entry name" value="CHITINASE"/>
    <property type="match status" value="1"/>
</dbReference>
<feature type="chain" id="PRO_5041088293" evidence="5">
    <location>
        <begin position="27"/>
        <end position="693"/>
    </location>
</feature>
<dbReference type="PANTHER" id="PTHR11177:SF308">
    <property type="entry name" value="CHITINASE A"/>
    <property type="match status" value="1"/>
</dbReference>
<keyword evidence="2" id="KW-0119">Carbohydrate metabolism</keyword>
<dbReference type="EMBL" id="NILC01000014">
    <property type="protein sequence ID" value="TWL30738.1"/>
    <property type="molecule type" value="Genomic_DNA"/>
</dbReference>
<keyword evidence="3 4" id="KW-0326">Glycosidase</keyword>
<evidence type="ECO:0000256" key="2">
    <source>
        <dbReference type="ARBA" id="ARBA00023024"/>
    </source>
</evidence>
<evidence type="ECO:0000256" key="4">
    <source>
        <dbReference type="RuleBase" id="RU000489"/>
    </source>
</evidence>
<dbReference type="InterPro" id="IPR001579">
    <property type="entry name" value="Glyco_hydro_18_chit_AS"/>
</dbReference>
<dbReference type="InterPro" id="IPR011583">
    <property type="entry name" value="Chitinase_II/V-like_cat"/>
</dbReference>
<proteinExistence type="predicted"/>